<dbReference type="AlphaFoldDB" id="A0A1S2Y4E7"/>
<gene>
    <name evidence="13" type="primary">LOC101504495</name>
</gene>
<dbReference type="GeneID" id="101504495"/>
<dbReference type="PANTHER" id="PTHR43539">
    <property type="entry name" value="FLAVIN-BINDING MONOOXYGENASE-LIKE PROTEIN (AFU_ORTHOLOGUE AFUA_4G09220)"/>
    <property type="match status" value="1"/>
</dbReference>
<keyword evidence="5 11" id="KW-0274">FAD</keyword>
<evidence type="ECO:0000256" key="4">
    <source>
        <dbReference type="ARBA" id="ARBA00022630"/>
    </source>
</evidence>
<organism evidence="12 13">
    <name type="scientific">Cicer arietinum</name>
    <name type="common">Chickpea</name>
    <name type="synonym">Garbanzo</name>
    <dbReference type="NCBI Taxonomy" id="3827"/>
    <lineage>
        <taxon>Eukaryota</taxon>
        <taxon>Viridiplantae</taxon>
        <taxon>Streptophyta</taxon>
        <taxon>Embryophyta</taxon>
        <taxon>Tracheophyta</taxon>
        <taxon>Spermatophyta</taxon>
        <taxon>Magnoliopsida</taxon>
        <taxon>eudicotyledons</taxon>
        <taxon>Gunneridae</taxon>
        <taxon>Pentapetalae</taxon>
        <taxon>rosids</taxon>
        <taxon>fabids</taxon>
        <taxon>Fabales</taxon>
        <taxon>Fabaceae</taxon>
        <taxon>Papilionoideae</taxon>
        <taxon>50 kb inversion clade</taxon>
        <taxon>NPAAA clade</taxon>
        <taxon>Hologalegina</taxon>
        <taxon>IRL clade</taxon>
        <taxon>Cicereae</taxon>
        <taxon>Cicer</taxon>
    </lineage>
</organism>
<proteinExistence type="inferred from homology"/>
<dbReference type="PRINTS" id="PR00368">
    <property type="entry name" value="FADPNR"/>
</dbReference>
<reference evidence="12" key="1">
    <citation type="journal article" date="2013" name="Nat. Biotechnol.">
        <title>Draft genome sequence of chickpea (Cicer arietinum) provides a resource for trait improvement.</title>
        <authorList>
            <person name="Varshney R.K."/>
            <person name="Song C."/>
            <person name="Saxena R.K."/>
            <person name="Azam S."/>
            <person name="Yu S."/>
            <person name="Sharpe A.G."/>
            <person name="Cannon S."/>
            <person name="Baek J."/>
            <person name="Rosen B.D."/>
            <person name="Tar'an B."/>
            <person name="Millan T."/>
            <person name="Zhang X."/>
            <person name="Ramsay L.D."/>
            <person name="Iwata A."/>
            <person name="Wang Y."/>
            <person name="Nelson W."/>
            <person name="Farmer A.D."/>
            <person name="Gaur P.M."/>
            <person name="Soderlund C."/>
            <person name="Penmetsa R.V."/>
            <person name="Xu C."/>
            <person name="Bharti A.K."/>
            <person name="He W."/>
            <person name="Winter P."/>
            <person name="Zhao S."/>
            <person name="Hane J.K."/>
            <person name="Carrasquilla-Garcia N."/>
            <person name="Condie J.A."/>
            <person name="Upadhyaya H.D."/>
            <person name="Luo M.C."/>
            <person name="Thudi M."/>
            <person name="Gowda C.L."/>
            <person name="Singh N.P."/>
            <person name="Lichtenzveig J."/>
            <person name="Gali K.K."/>
            <person name="Rubio J."/>
            <person name="Nadarajan N."/>
            <person name="Dolezel J."/>
            <person name="Bansal K.C."/>
            <person name="Xu X."/>
            <person name="Edwards D."/>
            <person name="Zhang G."/>
            <person name="Kahl G."/>
            <person name="Gil J."/>
            <person name="Singh K.B."/>
            <person name="Datta S.K."/>
            <person name="Jackson S.A."/>
            <person name="Wang J."/>
            <person name="Cook D.R."/>
        </authorList>
    </citation>
    <scope>NUCLEOTIDE SEQUENCE [LARGE SCALE GENOMIC DNA]</scope>
    <source>
        <strain evidence="12">cv. CDC Frontier</strain>
    </source>
</reference>
<keyword evidence="6" id="KW-0521">NADP</keyword>
<dbReference type="InterPro" id="IPR036188">
    <property type="entry name" value="FAD/NAD-bd_sf"/>
</dbReference>
<reference evidence="13" key="2">
    <citation type="submission" date="2025-08" db="UniProtKB">
        <authorList>
            <consortium name="RefSeq"/>
        </authorList>
    </citation>
    <scope>IDENTIFICATION</scope>
    <source>
        <tissue evidence="13">Etiolated seedlings</tissue>
    </source>
</reference>
<dbReference type="SUPFAM" id="SSF51905">
    <property type="entry name" value="FAD/NAD(P)-binding domain"/>
    <property type="match status" value="2"/>
</dbReference>
<evidence type="ECO:0000256" key="3">
    <source>
        <dbReference type="ARBA" id="ARBA00009183"/>
    </source>
</evidence>
<dbReference type="GO" id="GO:0103075">
    <property type="term" value="F:indole-3-pyruvate monooxygenase activity"/>
    <property type="evidence" value="ECO:0007669"/>
    <property type="project" value="UniProtKB-EC"/>
</dbReference>
<name>A0A1S2Y4E7_CICAR</name>
<dbReference type="PaxDb" id="3827-XP_004498640.1"/>
<dbReference type="EC" id="1.-.-.-" evidence="11"/>
<dbReference type="InterPro" id="IPR020946">
    <property type="entry name" value="Flavin_mOase-like"/>
</dbReference>
<evidence type="ECO:0000256" key="6">
    <source>
        <dbReference type="ARBA" id="ARBA00022857"/>
    </source>
</evidence>
<keyword evidence="7 11" id="KW-0560">Oxidoreductase</keyword>
<dbReference type="Gene3D" id="3.50.50.60">
    <property type="entry name" value="FAD/NAD(P)-binding domain"/>
    <property type="match status" value="1"/>
</dbReference>
<dbReference type="eggNOG" id="KOG1399">
    <property type="taxonomic scope" value="Eukaryota"/>
</dbReference>
<evidence type="ECO:0000256" key="11">
    <source>
        <dbReference type="RuleBase" id="RU361177"/>
    </source>
</evidence>
<dbReference type="PANTHER" id="PTHR43539:SF78">
    <property type="entry name" value="FLAVIN-CONTAINING MONOOXYGENASE"/>
    <property type="match status" value="1"/>
</dbReference>
<evidence type="ECO:0000256" key="9">
    <source>
        <dbReference type="ARBA" id="ARBA00023070"/>
    </source>
</evidence>
<dbReference type="Pfam" id="PF00743">
    <property type="entry name" value="FMO-like"/>
    <property type="match status" value="1"/>
</dbReference>
<dbReference type="InterPro" id="IPR050982">
    <property type="entry name" value="Auxin_biosynth/cation_transpt"/>
</dbReference>
<keyword evidence="4 11" id="KW-0285">Flavoprotein</keyword>
<comment type="catalytic activity">
    <reaction evidence="10">
        <text>indole-3-pyruvate + NADPH + O2 + H(+) = (indol-3-yl)acetate + CO2 + NADP(+) + H2O</text>
        <dbReference type="Rhea" id="RHEA:34331"/>
        <dbReference type="ChEBI" id="CHEBI:15377"/>
        <dbReference type="ChEBI" id="CHEBI:15378"/>
        <dbReference type="ChEBI" id="CHEBI:15379"/>
        <dbReference type="ChEBI" id="CHEBI:16526"/>
        <dbReference type="ChEBI" id="CHEBI:17640"/>
        <dbReference type="ChEBI" id="CHEBI:30854"/>
        <dbReference type="ChEBI" id="CHEBI:57783"/>
        <dbReference type="ChEBI" id="CHEBI:58349"/>
        <dbReference type="EC" id="1.14.13.168"/>
    </reaction>
</comment>
<dbReference type="STRING" id="3827.A0A1S2Y4E7"/>
<evidence type="ECO:0000256" key="1">
    <source>
        <dbReference type="ARBA" id="ARBA00001974"/>
    </source>
</evidence>
<dbReference type="GO" id="GO:0009851">
    <property type="term" value="P:auxin biosynthetic process"/>
    <property type="evidence" value="ECO:0007669"/>
    <property type="project" value="UniProtKB-KW"/>
</dbReference>
<dbReference type="PROSITE" id="PS51257">
    <property type="entry name" value="PROKAR_LIPOPROTEIN"/>
    <property type="match status" value="1"/>
</dbReference>
<evidence type="ECO:0000256" key="5">
    <source>
        <dbReference type="ARBA" id="ARBA00022827"/>
    </source>
</evidence>
<dbReference type="Proteomes" id="UP000087171">
    <property type="component" value="Chromosome Ca4"/>
</dbReference>
<comment type="pathway">
    <text evidence="2">Plant hormone metabolism; auxin biosynthesis.</text>
</comment>
<evidence type="ECO:0000313" key="12">
    <source>
        <dbReference type="Proteomes" id="UP000087171"/>
    </source>
</evidence>
<evidence type="ECO:0000256" key="2">
    <source>
        <dbReference type="ARBA" id="ARBA00004814"/>
    </source>
</evidence>
<dbReference type="FunFam" id="3.50.50.60:FF:000100">
    <property type="entry name" value="Flavin-containing monooxygenase"/>
    <property type="match status" value="1"/>
</dbReference>
<protein>
    <recommendedName>
        <fullName evidence="11">Flavin-containing monooxygenase</fullName>
        <ecNumber evidence="11">1.-.-.-</ecNumber>
    </recommendedName>
</protein>
<dbReference type="GO" id="GO:0005789">
    <property type="term" value="C:endoplasmic reticulum membrane"/>
    <property type="evidence" value="ECO:0007669"/>
    <property type="project" value="TreeGrafter"/>
</dbReference>
<dbReference type="OrthoDB" id="66881at2759"/>
<evidence type="ECO:0000256" key="10">
    <source>
        <dbReference type="ARBA" id="ARBA00047707"/>
    </source>
</evidence>
<evidence type="ECO:0000313" key="13">
    <source>
        <dbReference type="RefSeq" id="XP_004498640.1"/>
    </source>
</evidence>
<keyword evidence="8 11" id="KW-0503">Monooxygenase</keyword>
<dbReference type="RefSeq" id="XP_004498640.1">
    <property type="nucleotide sequence ID" value="XM_004498583.3"/>
</dbReference>
<keyword evidence="12" id="KW-1185">Reference proteome</keyword>
<keyword evidence="9" id="KW-0073">Auxin biosynthesis</keyword>
<comment type="similarity">
    <text evidence="3 11">Belongs to the FMO family.</text>
</comment>
<dbReference type="GO" id="GO:0050660">
    <property type="term" value="F:flavin adenine dinucleotide binding"/>
    <property type="evidence" value="ECO:0007669"/>
    <property type="project" value="TreeGrafter"/>
</dbReference>
<evidence type="ECO:0000256" key="7">
    <source>
        <dbReference type="ARBA" id="ARBA00023002"/>
    </source>
</evidence>
<dbReference type="RefSeq" id="XP_073223238.1">
    <property type="nucleotide sequence ID" value="XM_073367137.1"/>
</dbReference>
<accession>A0A1S2Y4E7</accession>
<dbReference type="PRINTS" id="PR00469">
    <property type="entry name" value="PNDRDTASEII"/>
</dbReference>
<comment type="cofactor">
    <cofactor evidence="1 11">
        <name>FAD</name>
        <dbReference type="ChEBI" id="CHEBI:57692"/>
    </cofactor>
</comment>
<sequence>MDSMKEEAKCVWIHGPIIVGAGPSGIAVAACLSKQGIPNVILERSDCIASLWQNRTYDRLKLHLPKHFCELPFMNFPTNFPQYPTKHQFISYMESYATHFSITPRFNQTVVSAEFDSCSEIWVVKTQDNFSYFSPWLVVASGENAEPVVPKIHGLEHFHGPVSHTSVYKSGSEYKNKKVLVIGCGNSGMEVSLDLCRHNAIPHLVARNTVHILPRDMFGFSTYGVAMALYKWLPLKLVDKFLLLVTSFILGNTNHYGIKRPKTGPIELKLATGKTPVLDVGQISQIKSGNIKVMEGVKEITRNGAKFLDGKEKEFDAIILATGYKSNVPSWLKGSDFFTKDGMPKTPFPHGWKGEQGLYTVGFTRRGLHGTYSDAIKIAEDITKQWKTLKNKSCCDSHIILLNNS</sequence>
<evidence type="ECO:0000256" key="8">
    <source>
        <dbReference type="ARBA" id="ARBA00023033"/>
    </source>
</evidence>